<organism evidence="1 2">
    <name type="scientific">Verticillium longisporum</name>
    <name type="common">Verticillium dahliae var. longisporum</name>
    <dbReference type="NCBI Taxonomy" id="100787"/>
    <lineage>
        <taxon>Eukaryota</taxon>
        <taxon>Fungi</taxon>
        <taxon>Dikarya</taxon>
        <taxon>Ascomycota</taxon>
        <taxon>Pezizomycotina</taxon>
        <taxon>Sordariomycetes</taxon>
        <taxon>Hypocreomycetidae</taxon>
        <taxon>Glomerellales</taxon>
        <taxon>Plectosphaerellaceae</taxon>
        <taxon>Verticillium</taxon>
    </lineage>
</organism>
<dbReference type="Proteomes" id="UP000045706">
    <property type="component" value="Unassembled WGS sequence"/>
</dbReference>
<accession>A0A0G4LMN0</accession>
<reference evidence="2" key="1">
    <citation type="submission" date="2015-05" db="EMBL/GenBank/DDBJ databases">
        <authorList>
            <person name="Fogelqvist Johan"/>
        </authorList>
    </citation>
    <scope>NUCLEOTIDE SEQUENCE [LARGE SCALE GENOMIC DNA]</scope>
</reference>
<gene>
    <name evidence="1" type="ORF">BN1723_003016</name>
</gene>
<dbReference type="AlphaFoldDB" id="A0A0G4LMN0"/>
<proteinExistence type="predicted"/>
<evidence type="ECO:0000313" key="1">
    <source>
        <dbReference type="EMBL" id="CRK23261.1"/>
    </source>
</evidence>
<evidence type="ECO:0000313" key="2">
    <source>
        <dbReference type="Proteomes" id="UP000045706"/>
    </source>
</evidence>
<protein>
    <submittedName>
        <fullName evidence="1">Uncharacterized protein</fullName>
    </submittedName>
</protein>
<name>A0A0G4LMN0_VERLO</name>
<sequence length="136" mass="15428">MKVLSLGFLDLFRLDPEQGPFWPSHHRFVTVSDYSRHGPFCQSLCQDRVISWRPYSLQRSLSAARRSVGLAVSFRAVALSSATTPAMTRSSLTFMRRDTNRASPAAQQENEPIQRRCHLSGTKTKYARMSLGRKPL</sequence>
<dbReference type="EMBL" id="CVQI01014446">
    <property type="protein sequence ID" value="CRK23261.1"/>
    <property type="molecule type" value="Genomic_DNA"/>
</dbReference>